<reference evidence="2" key="1">
    <citation type="submission" date="2023-08" db="EMBL/GenBank/DDBJ databases">
        <title>Black Yeasts Isolated from many extreme environments.</title>
        <authorList>
            <person name="Coleine C."/>
            <person name="Stajich J.E."/>
            <person name="Selbmann L."/>
        </authorList>
    </citation>
    <scope>NUCLEOTIDE SEQUENCE</scope>
    <source>
        <strain evidence="2">CCFEE 5810</strain>
    </source>
</reference>
<dbReference type="Proteomes" id="UP001310594">
    <property type="component" value="Unassembled WGS sequence"/>
</dbReference>
<name>A0AAN8A225_9PEZI</name>
<evidence type="ECO:0000256" key="1">
    <source>
        <dbReference type="SAM" id="MobiDB-lite"/>
    </source>
</evidence>
<sequence length="93" mass="10257">MGLFNHHDEKYAGLSEEDRKTLEHAHGNLNDQDKQIVKESYTQKDNPDHPANPNHKDHSKFKSAMGSVSNKMGNAAIFGFGASAGSALFNNIF</sequence>
<evidence type="ECO:0000313" key="3">
    <source>
        <dbReference type="Proteomes" id="UP001310594"/>
    </source>
</evidence>
<proteinExistence type="predicted"/>
<protein>
    <submittedName>
        <fullName evidence="2">Uncharacterized protein</fullName>
    </submittedName>
</protein>
<comment type="caution">
    <text evidence="2">The sequence shown here is derived from an EMBL/GenBank/DDBJ whole genome shotgun (WGS) entry which is preliminary data.</text>
</comment>
<dbReference type="EMBL" id="JAVRQU010000008">
    <property type="protein sequence ID" value="KAK5699501.1"/>
    <property type="molecule type" value="Genomic_DNA"/>
</dbReference>
<feature type="region of interest" description="Disordered" evidence="1">
    <location>
        <begin position="1"/>
        <end position="62"/>
    </location>
</feature>
<dbReference type="AlphaFoldDB" id="A0AAN8A225"/>
<evidence type="ECO:0000313" key="2">
    <source>
        <dbReference type="EMBL" id="KAK5699501.1"/>
    </source>
</evidence>
<organism evidence="2 3">
    <name type="scientific">Elasticomyces elasticus</name>
    <dbReference type="NCBI Taxonomy" id="574655"/>
    <lineage>
        <taxon>Eukaryota</taxon>
        <taxon>Fungi</taxon>
        <taxon>Dikarya</taxon>
        <taxon>Ascomycota</taxon>
        <taxon>Pezizomycotina</taxon>
        <taxon>Dothideomycetes</taxon>
        <taxon>Dothideomycetidae</taxon>
        <taxon>Mycosphaerellales</taxon>
        <taxon>Teratosphaeriaceae</taxon>
        <taxon>Elasticomyces</taxon>
    </lineage>
</organism>
<gene>
    <name evidence="2" type="ORF">LTR97_005629</name>
</gene>
<feature type="compositionally biased region" description="Basic and acidic residues" evidence="1">
    <location>
        <begin position="1"/>
        <end position="48"/>
    </location>
</feature>
<accession>A0AAN8A225</accession>